<comment type="caution">
    <text evidence="2">The sequence shown here is derived from an EMBL/GenBank/DDBJ whole genome shotgun (WGS) entry which is preliminary data.</text>
</comment>
<dbReference type="EMBL" id="BPLR01012286">
    <property type="protein sequence ID" value="GIY52770.1"/>
    <property type="molecule type" value="Genomic_DNA"/>
</dbReference>
<evidence type="ECO:0000313" key="2">
    <source>
        <dbReference type="EMBL" id="GIY52770.1"/>
    </source>
</evidence>
<feature type="compositionally biased region" description="Basic and acidic residues" evidence="1">
    <location>
        <begin position="46"/>
        <end position="65"/>
    </location>
</feature>
<dbReference type="Proteomes" id="UP001054945">
    <property type="component" value="Unassembled WGS sequence"/>
</dbReference>
<protein>
    <submittedName>
        <fullName evidence="2">Uncharacterized protein</fullName>
    </submittedName>
</protein>
<organism evidence="2 3">
    <name type="scientific">Caerostris extrusa</name>
    <name type="common">Bark spider</name>
    <name type="synonym">Caerostris bankana</name>
    <dbReference type="NCBI Taxonomy" id="172846"/>
    <lineage>
        <taxon>Eukaryota</taxon>
        <taxon>Metazoa</taxon>
        <taxon>Ecdysozoa</taxon>
        <taxon>Arthropoda</taxon>
        <taxon>Chelicerata</taxon>
        <taxon>Arachnida</taxon>
        <taxon>Araneae</taxon>
        <taxon>Araneomorphae</taxon>
        <taxon>Entelegynae</taxon>
        <taxon>Araneoidea</taxon>
        <taxon>Araneidae</taxon>
        <taxon>Caerostris</taxon>
    </lineage>
</organism>
<name>A0AAV4U4V2_CAEEX</name>
<evidence type="ECO:0000256" key="1">
    <source>
        <dbReference type="SAM" id="MobiDB-lite"/>
    </source>
</evidence>
<proteinExistence type="predicted"/>
<keyword evidence="3" id="KW-1185">Reference proteome</keyword>
<reference evidence="2 3" key="1">
    <citation type="submission" date="2021-06" db="EMBL/GenBank/DDBJ databases">
        <title>Caerostris extrusa draft genome.</title>
        <authorList>
            <person name="Kono N."/>
            <person name="Arakawa K."/>
        </authorList>
    </citation>
    <scope>NUCLEOTIDE SEQUENCE [LARGE SCALE GENOMIC DNA]</scope>
</reference>
<feature type="region of interest" description="Disordered" evidence="1">
    <location>
        <begin position="46"/>
        <end position="69"/>
    </location>
</feature>
<evidence type="ECO:0000313" key="3">
    <source>
        <dbReference type="Proteomes" id="UP001054945"/>
    </source>
</evidence>
<accession>A0AAV4U4V2</accession>
<dbReference type="AlphaFoldDB" id="A0AAV4U4V2"/>
<sequence length="101" mass="11241">MFILTPYWKKVPSRVPCLQQFQFLMFKTNSRGTRARISWLGKGGRNHLEKTRSESGAHVTREHGNRSASPYETVGKVNCDVLSTVQAGVFGALRATPCTSV</sequence>
<gene>
    <name evidence="2" type="ORF">CEXT_6451</name>
</gene>